<dbReference type="PANTHER" id="PTHR31080">
    <property type="entry name" value="PECTINESTERASE INHIBITOR-LIKE"/>
    <property type="match status" value="1"/>
</dbReference>
<dbReference type="AlphaFoldDB" id="A0A9D5DCN8"/>
<feature type="signal peptide" evidence="2">
    <location>
        <begin position="1"/>
        <end position="18"/>
    </location>
</feature>
<comment type="caution">
    <text evidence="4">The sequence shown here is derived from an EMBL/GenBank/DDBJ whole genome shotgun (WGS) entry which is preliminary data.</text>
</comment>
<reference evidence="4" key="1">
    <citation type="submission" date="2021-03" db="EMBL/GenBank/DDBJ databases">
        <authorList>
            <person name="Li Z."/>
            <person name="Yang C."/>
        </authorList>
    </citation>
    <scope>NUCLEOTIDE SEQUENCE</scope>
    <source>
        <strain evidence="4">Dzin_1.0</strain>
        <tissue evidence="4">Leaf</tissue>
    </source>
</reference>
<sequence length="189" mass="19883">MAVLLAAAAFSTLVVVSGAGENSMSFIKSSCQSTLYPDLCFTSLARYAASVRSDPVRLAWLAANVTLGRLRAVSSHVSALRRTGAGESRTTAALSDCAEMLGDAVDLARSSVAEIGKLAAPSTAGTEIAWRVSNAQTWMSAVMTNEDTCTDGFVSVPGPMKTDICGRIRWAREYTSNALALVNNLVANR</sequence>
<dbReference type="Pfam" id="PF04043">
    <property type="entry name" value="PMEI"/>
    <property type="match status" value="1"/>
</dbReference>
<dbReference type="PANTHER" id="PTHR31080:SF64">
    <property type="entry name" value="PLANT INVERTASE_PECTIN METHYLESTERASE INHIBITOR SUPERFAMILY PROTEIN"/>
    <property type="match status" value="1"/>
</dbReference>
<dbReference type="GO" id="GO:0004857">
    <property type="term" value="F:enzyme inhibitor activity"/>
    <property type="evidence" value="ECO:0007669"/>
    <property type="project" value="InterPro"/>
</dbReference>
<dbReference type="Proteomes" id="UP001085076">
    <property type="component" value="Miscellaneous, Linkage group lg01"/>
</dbReference>
<dbReference type="SMART" id="SM00856">
    <property type="entry name" value="PMEI"/>
    <property type="match status" value="1"/>
</dbReference>
<dbReference type="InterPro" id="IPR035513">
    <property type="entry name" value="Invertase/methylesterase_inhib"/>
</dbReference>
<gene>
    <name evidence="4" type="ORF">J5N97_006999</name>
</gene>
<evidence type="ECO:0000256" key="1">
    <source>
        <dbReference type="ARBA" id="ARBA00022729"/>
    </source>
</evidence>
<feature type="chain" id="PRO_5039479740" description="Pectinesterase inhibitor domain-containing protein" evidence="2">
    <location>
        <begin position="19"/>
        <end position="189"/>
    </location>
</feature>
<dbReference type="OrthoDB" id="1430376at2759"/>
<dbReference type="InterPro" id="IPR051955">
    <property type="entry name" value="PME_Inhibitor"/>
</dbReference>
<evidence type="ECO:0000256" key="2">
    <source>
        <dbReference type="SAM" id="SignalP"/>
    </source>
</evidence>
<name>A0A9D5DCN8_9LILI</name>
<keyword evidence="5" id="KW-1185">Reference proteome</keyword>
<evidence type="ECO:0000259" key="3">
    <source>
        <dbReference type="SMART" id="SM00856"/>
    </source>
</evidence>
<evidence type="ECO:0000313" key="4">
    <source>
        <dbReference type="EMBL" id="KAJ0988643.1"/>
    </source>
</evidence>
<dbReference type="NCBIfam" id="TIGR01614">
    <property type="entry name" value="PME_inhib"/>
    <property type="match status" value="1"/>
</dbReference>
<dbReference type="SUPFAM" id="SSF101148">
    <property type="entry name" value="Plant invertase/pectin methylesterase inhibitor"/>
    <property type="match status" value="1"/>
</dbReference>
<dbReference type="Gene3D" id="1.20.140.40">
    <property type="entry name" value="Invertase/pectin methylesterase inhibitor family protein"/>
    <property type="match status" value="1"/>
</dbReference>
<reference evidence="4" key="2">
    <citation type="journal article" date="2022" name="Hortic Res">
        <title>The genome of Dioscorea zingiberensis sheds light on the biosynthesis, origin and evolution of the medicinally important diosgenin saponins.</title>
        <authorList>
            <person name="Li Y."/>
            <person name="Tan C."/>
            <person name="Li Z."/>
            <person name="Guo J."/>
            <person name="Li S."/>
            <person name="Chen X."/>
            <person name="Wang C."/>
            <person name="Dai X."/>
            <person name="Yang H."/>
            <person name="Song W."/>
            <person name="Hou L."/>
            <person name="Xu J."/>
            <person name="Tong Z."/>
            <person name="Xu A."/>
            <person name="Yuan X."/>
            <person name="Wang W."/>
            <person name="Yang Q."/>
            <person name="Chen L."/>
            <person name="Sun Z."/>
            <person name="Wang K."/>
            <person name="Pan B."/>
            <person name="Chen J."/>
            <person name="Bao Y."/>
            <person name="Liu F."/>
            <person name="Qi X."/>
            <person name="Gang D.R."/>
            <person name="Wen J."/>
            <person name="Li J."/>
        </authorList>
    </citation>
    <scope>NUCLEOTIDE SEQUENCE</scope>
    <source>
        <strain evidence="4">Dzin_1.0</strain>
    </source>
</reference>
<dbReference type="InterPro" id="IPR006501">
    <property type="entry name" value="Pectinesterase_inhib_dom"/>
</dbReference>
<feature type="domain" description="Pectinesterase inhibitor" evidence="3">
    <location>
        <begin position="22"/>
        <end position="181"/>
    </location>
</feature>
<dbReference type="CDD" id="cd15798">
    <property type="entry name" value="PMEI-like_3"/>
    <property type="match status" value="1"/>
</dbReference>
<protein>
    <recommendedName>
        <fullName evidence="3">Pectinesterase inhibitor domain-containing protein</fullName>
    </recommendedName>
</protein>
<keyword evidence="1 2" id="KW-0732">Signal</keyword>
<evidence type="ECO:0000313" key="5">
    <source>
        <dbReference type="Proteomes" id="UP001085076"/>
    </source>
</evidence>
<dbReference type="EMBL" id="JAGGNH010000001">
    <property type="protein sequence ID" value="KAJ0988643.1"/>
    <property type="molecule type" value="Genomic_DNA"/>
</dbReference>
<organism evidence="4 5">
    <name type="scientific">Dioscorea zingiberensis</name>
    <dbReference type="NCBI Taxonomy" id="325984"/>
    <lineage>
        <taxon>Eukaryota</taxon>
        <taxon>Viridiplantae</taxon>
        <taxon>Streptophyta</taxon>
        <taxon>Embryophyta</taxon>
        <taxon>Tracheophyta</taxon>
        <taxon>Spermatophyta</taxon>
        <taxon>Magnoliopsida</taxon>
        <taxon>Liliopsida</taxon>
        <taxon>Dioscoreales</taxon>
        <taxon>Dioscoreaceae</taxon>
        <taxon>Dioscorea</taxon>
    </lineage>
</organism>
<proteinExistence type="predicted"/>
<accession>A0A9D5DCN8</accession>